<keyword evidence="6" id="KW-0049">Antioxidant</keyword>
<keyword evidence="5" id="KW-0934">Plastid</keyword>
<evidence type="ECO:0000256" key="8">
    <source>
        <dbReference type="ARBA" id="ARBA00023002"/>
    </source>
</evidence>
<evidence type="ECO:0000256" key="9">
    <source>
        <dbReference type="ARBA" id="ARBA00023078"/>
    </source>
</evidence>
<dbReference type="AlphaFoldDB" id="A0A9W7IQ55"/>
<dbReference type="Gene3D" id="3.40.30.10">
    <property type="entry name" value="Glutaredoxin"/>
    <property type="match status" value="1"/>
</dbReference>
<sequence>MASSLGLPTHIVASLLPSHTPNTHSSAFRCLPILSKSSHSQFYGLKFSHSSSPSIPSFSSFKTSIFAKVNKGSVPPSFTLKDQDGENVSLSKFKRKHVVVYFYPADESPSCTKQACAFRDSYEKFKKAGAKVIGISVDSTASHKSFAQKYRLPFTLLSDEDNKVRKEWEFQPIYSECCPEDRLMFLTKKGVVQLIYNNQFQPEKHIDETLKILQTL</sequence>
<proteinExistence type="inferred from homology"/>
<comment type="subcellular location">
    <subcellularLocation>
        <location evidence="1">Plastid</location>
        <location evidence="1">Chloroplast thylakoid lumen</location>
    </subcellularLocation>
</comment>
<evidence type="ECO:0000256" key="10">
    <source>
        <dbReference type="ARBA" id="ARBA00023157"/>
    </source>
</evidence>
<dbReference type="GO" id="GO:0009535">
    <property type="term" value="C:chloroplast thylakoid membrane"/>
    <property type="evidence" value="ECO:0007669"/>
    <property type="project" value="TreeGrafter"/>
</dbReference>
<evidence type="ECO:0000256" key="5">
    <source>
        <dbReference type="ARBA" id="ARBA00022640"/>
    </source>
</evidence>
<evidence type="ECO:0000256" key="16">
    <source>
        <dbReference type="ARBA" id="ARBA00049091"/>
    </source>
</evidence>
<dbReference type="FunFam" id="3.40.30.10:FF:000122">
    <property type="entry name" value="Peroxiredoxin Q chloroplastic"/>
    <property type="match status" value="1"/>
</dbReference>
<evidence type="ECO:0000256" key="4">
    <source>
        <dbReference type="ARBA" id="ARBA00022559"/>
    </source>
</evidence>
<dbReference type="Pfam" id="PF00578">
    <property type="entry name" value="AhpC-TSA"/>
    <property type="match status" value="1"/>
</dbReference>
<feature type="domain" description="Thioredoxin" evidence="17">
    <location>
        <begin position="69"/>
        <end position="216"/>
    </location>
</feature>
<evidence type="ECO:0000256" key="13">
    <source>
        <dbReference type="ARBA" id="ARBA00038489"/>
    </source>
</evidence>
<reference evidence="18" key="1">
    <citation type="submission" date="2023-05" db="EMBL/GenBank/DDBJ databases">
        <title>Genome and transcriptome analyses reveal genes involved in the formation of fine ridges on petal epidermal cells in Hibiscus trionum.</title>
        <authorList>
            <person name="Koshimizu S."/>
            <person name="Masuda S."/>
            <person name="Ishii T."/>
            <person name="Shirasu K."/>
            <person name="Hoshino A."/>
            <person name="Arita M."/>
        </authorList>
    </citation>
    <scope>NUCLEOTIDE SEQUENCE</scope>
    <source>
        <strain evidence="18">Hamamatsu line</strain>
    </source>
</reference>
<accession>A0A9W7IQ55</accession>
<keyword evidence="9" id="KW-0793">Thylakoid</keyword>
<dbReference type="PANTHER" id="PTHR42801:SF4">
    <property type="entry name" value="AHPC_TSA FAMILY PROTEIN"/>
    <property type="match status" value="1"/>
</dbReference>
<evidence type="ECO:0000256" key="15">
    <source>
        <dbReference type="ARBA" id="ARBA00042163"/>
    </source>
</evidence>
<dbReference type="PANTHER" id="PTHR42801">
    <property type="entry name" value="THIOREDOXIN-DEPENDENT PEROXIDE REDUCTASE"/>
    <property type="match status" value="1"/>
</dbReference>
<protein>
    <recommendedName>
        <fullName evidence="14">Peroxiredoxin Q, chloroplastic</fullName>
        <ecNumber evidence="2">1.11.1.24</ecNumber>
    </recommendedName>
    <alternativeName>
        <fullName evidence="12">Thioredoxin peroxidase</fullName>
    </alternativeName>
    <alternativeName>
        <fullName evidence="15">Thioredoxin-dependent peroxiredoxin Q</fullName>
    </alternativeName>
</protein>
<keyword evidence="8" id="KW-0560">Oxidoreductase</keyword>
<dbReference type="GO" id="GO:0008379">
    <property type="term" value="F:thioredoxin peroxidase activity"/>
    <property type="evidence" value="ECO:0007669"/>
    <property type="project" value="TreeGrafter"/>
</dbReference>
<dbReference type="GO" id="GO:0045454">
    <property type="term" value="P:cell redox homeostasis"/>
    <property type="evidence" value="ECO:0007669"/>
    <property type="project" value="TreeGrafter"/>
</dbReference>
<dbReference type="InterPro" id="IPR036249">
    <property type="entry name" value="Thioredoxin-like_sf"/>
</dbReference>
<evidence type="ECO:0000256" key="6">
    <source>
        <dbReference type="ARBA" id="ARBA00022862"/>
    </source>
</evidence>
<keyword evidence="7" id="KW-0809">Transit peptide</keyword>
<keyword evidence="11" id="KW-0676">Redox-active center</keyword>
<evidence type="ECO:0000256" key="1">
    <source>
        <dbReference type="ARBA" id="ARBA00004456"/>
    </source>
</evidence>
<dbReference type="GO" id="GO:0009543">
    <property type="term" value="C:chloroplast thylakoid lumen"/>
    <property type="evidence" value="ECO:0007669"/>
    <property type="project" value="UniProtKB-SubCell"/>
</dbReference>
<keyword evidence="3" id="KW-0150">Chloroplast</keyword>
<evidence type="ECO:0000259" key="17">
    <source>
        <dbReference type="PROSITE" id="PS51352"/>
    </source>
</evidence>
<name>A0A9W7IQ55_HIBTR</name>
<dbReference type="SUPFAM" id="SSF52833">
    <property type="entry name" value="Thioredoxin-like"/>
    <property type="match status" value="1"/>
</dbReference>
<keyword evidence="4" id="KW-0575">Peroxidase</keyword>
<dbReference type="Proteomes" id="UP001165190">
    <property type="component" value="Unassembled WGS sequence"/>
</dbReference>
<organism evidence="18 19">
    <name type="scientific">Hibiscus trionum</name>
    <name type="common">Flower of an hour</name>
    <dbReference type="NCBI Taxonomy" id="183268"/>
    <lineage>
        <taxon>Eukaryota</taxon>
        <taxon>Viridiplantae</taxon>
        <taxon>Streptophyta</taxon>
        <taxon>Embryophyta</taxon>
        <taxon>Tracheophyta</taxon>
        <taxon>Spermatophyta</taxon>
        <taxon>Magnoliopsida</taxon>
        <taxon>eudicotyledons</taxon>
        <taxon>Gunneridae</taxon>
        <taxon>Pentapetalae</taxon>
        <taxon>rosids</taxon>
        <taxon>malvids</taxon>
        <taxon>Malvales</taxon>
        <taxon>Malvaceae</taxon>
        <taxon>Malvoideae</taxon>
        <taxon>Hibiscus</taxon>
    </lineage>
</organism>
<comment type="similarity">
    <text evidence="13">Belongs to the peroxiredoxin family. BCP/PrxQ subfamily.</text>
</comment>
<evidence type="ECO:0000256" key="12">
    <source>
        <dbReference type="ARBA" id="ARBA00032824"/>
    </source>
</evidence>
<evidence type="ECO:0000256" key="2">
    <source>
        <dbReference type="ARBA" id="ARBA00013017"/>
    </source>
</evidence>
<dbReference type="EMBL" id="BSYR01000035">
    <property type="protein sequence ID" value="GMJ00135.1"/>
    <property type="molecule type" value="Genomic_DNA"/>
</dbReference>
<dbReference type="InterPro" id="IPR000866">
    <property type="entry name" value="AhpC/TSA"/>
</dbReference>
<dbReference type="EC" id="1.11.1.24" evidence="2"/>
<evidence type="ECO:0000313" key="19">
    <source>
        <dbReference type="Proteomes" id="UP001165190"/>
    </source>
</evidence>
<comment type="caution">
    <text evidence="18">The sequence shown here is derived from an EMBL/GenBank/DDBJ whole genome shotgun (WGS) entry which is preliminary data.</text>
</comment>
<evidence type="ECO:0000256" key="7">
    <source>
        <dbReference type="ARBA" id="ARBA00022946"/>
    </source>
</evidence>
<keyword evidence="19" id="KW-1185">Reference proteome</keyword>
<dbReference type="GO" id="GO:0034599">
    <property type="term" value="P:cellular response to oxidative stress"/>
    <property type="evidence" value="ECO:0007669"/>
    <property type="project" value="TreeGrafter"/>
</dbReference>
<dbReference type="OrthoDB" id="338622at2759"/>
<evidence type="ECO:0000256" key="3">
    <source>
        <dbReference type="ARBA" id="ARBA00022528"/>
    </source>
</evidence>
<keyword evidence="10" id="KW-1015">Disulfide bond</keyword>
<dbReference type="InterPro" id="IPR013766">
    <property type="entry name" value="Thioredoxin_domain"/>
</dbReference>
<evidence type="ECO:0000256" key="11">
    <source>
        <dbReference type="ARBA" id="ARBA00023284"/>
    </source>
</evidence>
<evidence type="ECO:0000313" key="18">
    <source>
        <dbReference type="EMBL" id="GMJ00135.1"/>
    </source>
</evidence>
<dbReference type="PROSITE" id="PS51352">
    <property type="entry name" value="THIOREDOXIN_2"/>
    <property type="match status" value="1"/>
</dbReference>
<evidence type="ECO:0000256" key="14">
    <source>
        <dbReference type="ARBA" id="ARBA00039701"/>
    </source>
</evidence>
<dbReference type="CDD" id="cd03017">
    <property type="entry name" value="PRX_BCP"/>
    <property type="match status" value="1"/>
</dbReference>
<comment type="catalytic activity">
    <reaction evidence="16">
        <text>a hydroperoxide + [thioredoxin]-dithiol = an alcohol + [thioredoxin]-disulfide + H2O</text>
        <dbReference type="Rhea" id="RHEA:62620"/>
        <dbReference type="Rhea" id="RHEA-COMP:10698"/>
        <dbReference type="Rhea" id="RHEA-COMP:10700"/>
        <dbReference type="ChEBI" id="CHEBI:15377"/>
        <dbReference type="ChEBI" id="CHEBI:29950"/>
        <dbReference type="ChEBI" id="CHEBI:30879"/>
        <dbReference type="ChEBI" id="CHEBI:35924"/>
        <dbReference type="ChEBI" id="CHEBI:50058"/>
        <dbReference type="EC" id="1.11.1.24"/>
    </reaction>
</comment>
<dbReference type="InterPro" id="IPR050924">
    <property type="entry name" value="Peroxiredoxin_BCP/PrxQ"/>
</dbReference>
<gene>
    <name evidence="18" type="ORF">HRI_003682700</name>
</gene>